<proteinExistence type="predicted"/>
<dbReference type="EMBL" id="RAYQ01000018">
    <property type="protein sequence ID" value="RKI89882.1"/>
    <property type="molecule type" value="Genomic_DNA"/>
</dbReference>
<evidence type="ECO:0000313" key="3">
    <source>
        <dbReference type="Proteomes" id="UP000280696"/>
    </source>
</evidence>
<dbReference type="PANTHER" id="PTHR34978">
    <property type="entry name" value="POSSIBLE SENSOR-TRANSDUCER PROTEIN BLAR"/>
    <property type="match status" value="1"/>
</dbReference>
<dbReference type="AlphaFoldDB" id="A0A3A9AE49"/>
<accession>A0A3A9AE49</accession>
<organism evidence="2 3">
    <name type="scientific">Parablautia intestinalis</name>
    <dbReference type="NCBI Taxonomy" id="2320100"/>
    <lineage>
        <taxon>Bacteria</taxon>
        <taxon>Bacillati</taxon>
        <taxon>Bacillota</taxon>
        <taxon>Clostridia</taxon>
        <taxon>Lachnospirales</taxon>
        <taxon>Lachnospiraceae</taxon>
        <taxon>Parablautia</taxon>
    </lineage>
</organism>
<dbReference type="PANTHER" id="PTHR34978:SF3">
    <property type="entry name" value="SLR0241 PROTEIN"/>
    <property type="match status" value="1"/>
</dbReference>
<keyword evidence="3" id="KW-1185">Reference proteome</keyword>
<sequence>MAAGRNIFLYRYLHATGKKLLDLHSGEKGAGGDFHLKRPVFTAGDKLASPCLFGLFPSVYIPGKALEENKEETLSIILAHELTHYRHLDHVWALVRVLCLIINWYNPLVWIGAKLSLRDGELACDAGCIGRLGEEKRFAYGDALLSMVKPVNERKGFFCHTVLMVFEKKFMKKRIENIAKNRRGSRAAMLAMLIIIFFCAGCTCTGKTEEETEQGSRTTQTAGDTAKAEMVFLNNESKTDVIKSNEVWKEIPDIRGKGEEAAREILRKEGFSVTFLVITSFPPKIIFP</sequence>
<protein>
    <submittedName>
        <fullName evidence="2">M56 family metallopeptidase</fullName>
    </submittedName>
</protein>
<dbReference type="Pfam" id="PF05569">
    <property type="entry name" value="Peptidase_M56"/>
    <property type="match status" value="1"/>
</dbReference>
<dbReference type="CDD" id="cd07341">
    <property type="entry name" value="M56_BlaR1_MecR1_like"/>
    <property type="match status" value="1"/>
</dbReference>
<dbReference type="InterPro" id="IPR052173">
    <property type="entry name" value="Beta-lactam_resp_regulator"/>
</dbReference>
<reference evidence="2 3" key="1">
    <citation type="submission" date="2018-09" db="EMBL/GenBank/DDBJ databases">
        <title>Murine metabolic-syndrome-specific gut microbial biobank.</title>
        <authorList>
            <person name="Liu C."/>
        </authorList>
    </citation>
    <scope>NUCLEOTIDE SEQUENCE [LARGE SCALE GENOMIC DNA]</scope>
    <source>
        <strain evidence="2 3">0.1xD8-82</strain>
    </source>
</reference>
<feature type="domain" description="Peptidase M56" evidence="1">
    <location>
        <begin position="42"/>
        <end position="178"/>
    </location>
</feature>
<dbReference type="OrthoDB" id="9816453at2"/>
<dbReference type="Proteomes" id="UP000280696">
    <property type="component" value="Unassembled WGS sequence"/>
</dbReference>
<comment type="caution">
    <text evidence="2">The sequence shown here is derived from an EMBL/GenBank/DDBJ whole genome shotgun (WGS) entry which is preliminary data.</text>
</comment>
<evidence type="ECO:0000259" key="1">
    <source>
        <dbReference type="Pfam" id="PF05569"/>
    </source>
</evidence>
<dbReference type="InterPro" id="IPR008756">
    <property type="entry name" value="Peptidase_M56"/>
</dbReference>
<gene>
    <name evidence="2" type="ORF">D7V94_15875</name>
</gene>
<evidence type="ECO:0000313" key="2">
    <source>
        <dbReference type="EMBL" id="RKI89882.1"/>
    </source>
</evidence>
<name>A0A3A9AE49_9FIRM</name>